<proteinExistence type="predicted"/>
<dbReference type="Proteomes" id="UP001236507">
    <property type="component" value="Unassembled WGS sequence"/>
</dbReference>
<sequence>MIFKVLKYSCLFVAIFLWIQAYSPVVYRTTGPLGFFPDDYRNGDLYRLSYLPEFKDPVKTCTDAKVSSKTTQKPVHLYILGDSFTEPARVDSSMLKADKYTYLHWANSSQIKLDTNYHNILILESVERTAREHFSEKVDNYQIIGHDTIAEVQTPQLSWKRRLFQKSEEFLTWLFPAQVEERLQHTLFNYDFFLEFREAKASFNEKVFGRVESGVVLSPDKQALFYRDEAKATEKTSSFYPLENQEVNKMVEVINSSVTHYQNAGFDHVVLALIPNKVSVTNPELGNYNHLIEKIQYNPNLKVPFIEIFRDFNNLGKMYYLKGDSHWNCEGKALWLSKVNTMLQ</sequence>
<organism evidence="1 2">
    <name type="scientific">Flectobacillus roseus</name>
    <dbReference type="NCBI Taxonomy" id="502259"/>
    <lineage>
        <taxon>Bacteria</taxon>
        <taxon>Pseudomonadati</taxon>
        <taxon>Bacteroidota</taxon>
        <taxon>Cytophagia</taxon>
        <taxon>Cytophagales</taxon>
        <taxon>Flectobacillaceae</taxon>
        <taxon>Flectobacillus</taxon>
    </lineage>
</organism>
<gene>
    <name evidence="1" type="ORF">QM524_09320</name>
</gene>
<dbReference type="EMBL" id="JASHIF010000008">
    <property type="protein sequence ID" value="MDI9859407.1"/>
    <property type="molecule type" value="Genomic_DNA"/>
</dbReference>
<keyword evidence="2" id="KW-1185">Reference proteome</keyword>
<evidence type="ECO:0008006" key="3">
    <source>
        <dbReference type="Google" id="ProtNLM"/>
    </source>
</evidence>
<reference evidence="1 2" key="1">
    <citation type="submission" date="2023-05" db="EMBL/GenBank/DDBJ databases">
        <title>Novel species of genus Flectobacillus isolated from stream in China.</title>
        <authorList>
            <person name="Lu H."/>
        </authorList>
    </citation>
    <scope>NUCLEOTIDE SEQUENCE [LARGE SCALE GENOMIC DNA]</scope>
    <source>
        <strain evidence="1 2">KCTC 42575</strain>
    </source>
</reference>
<evidence type="ECO:0000313" key="1">
    <source>
        <dbReference type="EMBL" id="MDI9859407.1"/>
    </source>
</evidence>
<name>A0ABT6Y7A2_9BACT</name>
<dbReference type="RefSeq" id="WP_283344359.1">
    <property type="nucleotide sequence ID" value="NZ_JASHIF010000008.1"/>
</dbReference>
<accession>A0ABT6Y7A2</accession>
<protein>
    <recommendedName>
        <fullName evidence="3">AlgX/AlgJ SGNH hydrolase-like domain-containing protein</fullName>
    </recommendedName>
</protein>
<comment type="caution">
    <text evidence="1">The sequence shown here is derived from an EMBL/GenBank/DDBJ whole genome shotgun (WGS) entry which is preliminary data.</text>
</comment>
<evidence type="ECO:0000313" key="2">
    <source>
        <dbReference type="Proteomes" id="UP001236507"/>
    </source>
</evidence>